<feature type="compositionally biased region" description="Low complexity" evidence="4">
    <location>
        <begin position="119"/>
        <end position="129"/>
    </location>
</feature>
<feature type="domain" description="Transcription factor spt8 beta-propeller" evidence="5">
    <location>
        <begin position="387"/>
        <end position="576"/>
    </location>
</feature>
<keyword evidence="2" id="KW-0677">Repeat</keyword>
<reference evidence="6" key="1">
    <citation type="journal article" date="2023" name="Mol. Phylogenet. Evol.">
        <title>Genome-scale phylogeny and comparative genomics of the fungal order Sordariales.</title>
        <authorList>
            <person name="Hensen N."/>
            <person name="Bonometti L."/>
            <person name="Westerberg I."/>
            <person name="Brannstrom I.O."/>
            <person name="Guillou S."/>
            <person name="Cros-Aarteil S."/>
            <person name="Calhoun S."/>
            <person name="Haridas S."/>
            <person name="Kuo A."/>
            <person name="Mondo S."/>
            <person name="Pangilinan J."/>
            <person name="Riley R."/>
            <person name="LaButti K."/>
            <person name="Andreopoulos B."/>
            <person name="Lipzen A."/>
            <person name="Chen C."/>
            <person name="Yan M."/>
            <person name="Daum C."/>
            <person name="Ng V."/>
            <person name="Clum A."/>
            <person name="Steindorff A."/>
            <person name="Ohm R.A."/>
            <person name="Martin F."/>
            <person name="Silar P."/>
            <person name="Natvig D.O."/>
            <person name="Lalanne C."/>
            <person name="Gautier V."/>
            <person name="Ament-Velasquez S.L."/>
            <person name="Kruys A."/>
            <person name="Hutchinson M.I."/>
            <person name="Powell A.J."/>
            <person name="Barry K."/>
            <person name="Miller A.N."/>
            <person name="Grigoriev I.V."/>
            <person name="Debuchy R."/>
            <person name="Gladieux P."/>
            <person name="Hiltunen Thoren M."/>
            <person name="Johannesson H."/>
        </authorList>
    </citation>
    <scope>NUCLEOTIDE SEQUENCE</scope>
    <source>
        <strain evidence="6">CBS 955.72</strain>
    </source>
</reference>
<accession>A0AAJ0MK02</accession>
<sequence>MPRSTAKKKPAPPASKTADGGVTTEKAKEADRKARSAALRREMEKDSYKAATHDAQLEMLIQAAKELREKRNAAGLDYGSKMLQITGEAVTDLDEEDKQFASRLFNRTTKAKHTSPRFAATPDAADAPAKNGTVGEAAVAASAEATSSPAEPATPATSAILATDQQQVLEFLVREIERQGRGVRAMEQEIQRLREDQEAKVTFMVNEEIKAAMKKVAHGVKEAMQHLDDFLEDRSRSRRAAETASAHLPAGAVSTNNKDDGSHHQRVTPMDEEYASSENEQDELMEEADELDPDNDAEDGEEEEEEEQDEQDEPDPEPEPEPDPDQAEPEATESFDEAAATDGQTGDHDSASADRTAKRGSATPSTPVTASKWRAAVRQEYITAPLYDIVPTMAAPQATSINAIAITPDLRYWLTGGSDGYIRKYDGMGTINGKQQLTVAQKHPFVDSVTKAGILMSYWENEEPSPPNARADEHVLSPVYSLAVHSGALWLLSGLESGGINLQSVRHDEGKRIHCLRDGGHTNAVSVLQLAPDEKSVLSGSWDKSVLDWDLNNGQILRRFDGSGGQISAIELRPANGAPIPAEASDPDVRSDTFESNDHKPRPNGFFTNGATEEAEPPAPISDTVKPTGDAPSPEHESLFGSPAGSLFGDDNDAMGGGGGGGAFGNDDDDPFSRDMDMDLQESNTHGLDHPGDFPMGDSDVPNGTAGDGVPPAPATDVNGNIHLGTLNGDGAISNGDTTEDADLKESFPDAQLPSSDPATQPNEPVVDAAPAITHPANTSPALIYNSGAPAHHQDPTQSSSNTFFSAAIDGPIRIWDRRVPDPVARIGNRRGVPPWCMGACWSPDGNWIYTGRRNGTVEEFSIHKARGNWQPERVLKFPAGSGAVSAVRPMVNGRHLVCASHDILRLYDLRENAAFKHSKVPFIIIPGPPKAGVISTLYVDPTSRIMISAAGTRGWDGTSTEVLIGYEIGVSQ</sequence>
<evidence type="ECO:0000256" key="3">
    <source>
        <dbReference type="PROSITE-ProRule" id="PRU00221"/>
    </source>
</evidence>
<dbReference type="PANTHER" id="PTHR19848">
    <property type="entry name" value="WD40 REPEAT PROTEIN"/>
    <property type="match status" value="1"/>
</dbReference>
<gene>
    <name evidence="6" type="ORF">B0T25DRAFT_513284</name>
</gene>
<feature type="compositionally biased region" description="Basic and acidic residues" evidence="4">
    <location>
        <begin position="587"/>
        <end position="601"/>
    </location>
</feature>
<comment type="caution">
    <text evidence="6">The sequence shown here is derived from an EMBL/GenBank/DDBJ whole genome shotgun (WGS) entry which is preliminary data.</text>
</comment>
<feature type="region of interest" description="Disordered" evidence="4">
    <location>
        <begin position="232"/>
        <end position="371"/>
    </location>
</feature>
<organism evidence="6 7">
    <name type="scientific">Lasiosphaeria hispida</name>
    <dbReference type="NCBI Taxonomy" id="260671"/>
    <lineage>
        <taxon>Eukaryota</taxon>
        <taxon>Fungi</taxon>
        <taxon>Dikarya</taxon>
        <taxon>Ascomycota</taxon>
        <taxon>Pezizomycotina</taxon>
        <taxon>Sordariomycetes</taxon>
        <taxon>Sordariomycetidae</taxon>
        <taxon>Sordariales</taxon>
        <taxon>Lasiosphaeriaceae</taxon>
        <taxon>Lasiosphaeria</taxon>
    </lineage>
</organism>
<dbReference type="AlphaFoldDB" id="A0AAJ0MK02"/>
<feature type="compositionally biased region" description="Basic and acidic residues" evidence="4">
    <location>
        <begin position="25"/>
        <end position="49"/>
    </location>
</feature>
<evidence type="ECO:0000313" key="6">
    <source>
        <dbReference type="EMBL" id="KAK3363227.1"/>
    </source>
</evidence>
<evidence type="ECO:0000313" key="7">
    <source>
        <dbReference type="Proteomes" id="UP001275084"/>
    </source>
</evidence>
<proteinExistence type="predicted"/>
<keyword evidence="7" id="KW-1185">Reference proteome</keyword>
<feature type="domain" description="Transcription factor spt8 beta-propeller" evidence="5">
    <location>
        <begin position="801"/>
        <end position="969"/>
    </location>
</feature>
<dbReference type="EMBL" id="JAUIQD010000001">
    <property type="protein sequence ID" value="KAK3363227.1"/>
    <property type="molecule type" value="Genomic_DNA"/>
</dbReference>
<dbReference type="Pfam" id="PF23798">
    <property type="entry name" value="Beta-prop_SPT8"/>
    <property type="match status" value="2"/>
</dbReference>
<dbReference type="PROSITE" id="PS50082">
    <property type="entry name" value="WD_REPEATS_2"/>
    <property type="match status" value="1"/>
</dbReference>
<feature type="compositionally biased region" description="Basic and acidic residues" evidence="4">
    <location>
        <begin position="232"/>
        <end position="241"/>
    </location>
</feature>
<feature type="region of interest" description="Disordered" evidence="4">
    <location>
        <begin position="1"/>
        <end position="49"/>
    </location>
</feature>
<reference evidence="6" key="2">
    <citation type="submission" date="2023-06" db="EMBL/GenBank/DDBJ databases">
        <authorList>
            <consortium name="Lawrence Berkeley National Laboratory"/>
            <person name="Haridas S."/>
            <person name="Hensen N."/>
            <person name="Bonometti L."/>
            <person name="Westerberg I."/>
            <person name="Brannstrom I.O."/>
            <person name="Guillou S."/>
            <person name="Cros-Aarteil S."/>
            <person name="Calhoun S."/>
            <person name="Kuo A."/>
            <person name="Mondo S."/>
            <person name="Pangilinan J."/>
            <person name="Riley R."/>
            <person name="Labutti K."/>
            <person name="Andreopoulos B."/>
            <person name="Lipzen A."/>
            <person name="Chen C."/>
            <person name="Yanf M."/>
            <person name="Daum C."/>
            <person name="Ng V."/>
            <person name="Clum A."/>
            <person name="Steindorff A."/>
            <person name="Ohm R."/>
            <person name="Martin F."/>
            <person name="Silar P."/>
            <person name="Natvig D."/>
            <person name="Lalanne C."/>
            <person name="Gautier V."/>
            <person name="Ament-Velasquez S.L."/>
            <person name="Kruys A."/>
            <person name="Hutchinson M.I."/>
            <person name="Powell A.J."/>
            <person name="Barry K."/>
            <person name="Miller A.N."/>
            <person name="Grigoriev I.V."/>
            <person name="Debuchy R."/>
            <person name="Gladieux P."/>
            <person name="Thoren M.H."/>
            <person name="Johannesson H."/>
        </authorList>
    </citation>
    <scope>NUCLEOTIDE SEQUENCE</scope>
    <source>
        <strain evidence="6">CBS 955.72</strain>
    </source>
</reference>
<dbReference type="PROSITE" id="PS50294">
    <property type="entry name" value="WD_REPEATS_REGION"/>
    <property type="match status" value="1"/>
</dbReference>
<feature type="region of interest" description="Disordered" evidence="4">
    <location>
        <begin position="107"/>
        <end position="155"/>
    </location>
</feature>
<feature type="repeat" description="WD" evidence="3">
    <location>
        <begin position="518"/>
        <end position="559"/>
    </location>
</feature>
<dbReference type="InterPro" id="IPR001680">
    <property type="entry name" value="WD40_rpt"/>
</dbReference>
<protein>
    <submittedName>
        <fullName evidence="6">WD40-repeat-containing domain protein</fullName>
    </submittedName>
</protein>
<evidence type="ECO:0000256" key="2">
    <source>
        <dbReference type="ARBA" id="ARBA00022737"/>
    </source>
</evidence>
<evidence type="ECO:0000256" key="4">
    <source>
        <dbReference type="SAM" id="MobiDB-lite"/>
    </source>
</evidence>
<dbReference type="Proteomes" id="UP001275084">
    <property type="component" value="Unassembled WGS sequence"/>
</dbReference>
<feature type="compositionally biased region" description="Basic residues" evidence="4">
    <location>
        <begin position="1"/>
        <end position="10"/>
    </location>
</feature>
<evidence type="ECO:0000259" key="5">
    <source>
        <dbReference type="Pfam" id="PF23798"/>
    </source>
</evidence>
<dbReference type="InterPro" id="IPR036322">
    <property type="entry name" value="WD40_repeat_dom_sf"/>
</dbReference>
<feature type="region of interest" description="Disordered" evidence="4">
    <location>
        <begin position="574"/>
        <end position="708"/>
    </location>
</feature>
<evidence type="ECO:0000256" key="1">
    <source>
        <dbReference type="ARBA" id="ARBA00022574"/>
    </source>
</evidence>
<dbReference type="SUPFAM" id="SSF50978">
    <property type="entry name" value="WD40 repeat-like"/>
    <property type="match status" value="1"/>
</dbReference>
<feature type="compositionally biased region" description="Low complexity" evidence="4">
    <location>
        <begin position="136"/>
        <end position="155"/>
    </location>
</feature>
<dbReference type="InterPro" id="IPR057544">
    <property type="entry name" value="Beta-prop_SPT8"/>
</dbReference>
<name>A0AAJ0MK02_9PEZI</name>
<dbReference type="Gene3D" id="2.130.10.10">
    <property type="entry name" value="YVTN repeat-like/Quinoprotein amine dehydrogenase"/>
    <property type="match status" value="2"/>
</dbReference>
<dbReference type="PANTHER" id="PTHR19848:SF8">
    <property type="entry name" value="F-BOX AND WD REPEAT DOMAIN CONTAINING 7"/>
    <property type="match status" value="1"/>
</dbReference>
<dbReference type="InterPro" id="IPR015943">
    <property type="entry name" value="WD40/YVTN_repeat-like_dom_sf"/>
</dbReference>
<feature type="compositionally biased region" description="Basic and acidic residues" evidence="4">
    <location>
        <begin position="345"/>
        <end position="357"/>
    </location>
</feature>
<feature type="compositionally biased region" description="Acidic residues" evidence="4">
    <location>
        <begin position="270"/>
        <end position="336"/>
    </location>
</feature>
<dbReference type="SMART" id="SM00320">
    <property type="entry name" value="WD40"/>
    <property type="match status" value="6"/>
</dbReference>
<feature type="compositionally biased region" description="Gly residues" evidence="4">
    <location>
        <begin position="655"/>
        <end position="664"/>
    </location>
</feature>
<keyword evidence="1 3" id="KW-0853">WD repeat</keyword>